<evidence type="ECO:0000256" key="1">
    <source>
        <dbReference type="ARBA" id="ARBA00001096"/>
    </source>
</evidence>
<comment type="catalytic activity">
    <reaction evidence="1">
        <text>alpha-D-glucose 6-phosphate = beta-D-glucose 6-phosphate</text>
        <dbReference type="Rhea" id="RHEA:16249"/>
        <dbReference type="ChEBI" id="CHEBI:58225"/>
        <dbReference type="ChEBI" id="CHEBI:58247"/>
        <dbReference type="EC" id="5.1.3.15"/>
    </reaction>
</comment>
<organism evidence="7 8">
    <name type="scientific">Hyaloperonospora arabidopsidis (strain Emoy2)</name>
    <name type="common">Downy mildew agent</name>
    <name type="synonym">Peronospora arabidopsidis</name>
    <dbReference type="NCBI Taxonomy" id="559515"/>
    <lineage>
        <taxon>Eukaryota</taxon>
        <taxon>Sar</taxon>
        <taxon>Stramenopiles</taxon>
        <taxon>Oomycota</taxon>
        <taxon>Peronosporomycetes</taxon>
        <taxon>Peronosporales</taxon>
        <taxon>Peronosporaceae</taxon>
        <taxon>Hyaloperonospora</taxon>
    </lineage>
</organism>
<evidence type="ECO:0000256" key="4">
    <source>
        <dbReference type="ARBA" id="ARBA00023235"/>
    </source>
</evidence>
<feature type="active site" evidence="6">
    <location>
        <position position="264"/>
    </location>
</feature>
<dbReference type="GO" id="GO:0047938">
    <property type="term" value="F:glucose-6-phosphate 1-epimerase activity"/>
    <property type="evidence" value="ECO:0007669"/>
    <property type="project" value="UniProtKB-UniRule"/>
</dbReference>
<dbReference type="Pfam" id="PF01263">
    <property type="entry name" value="Aldose_epim"/>
    <property type="match status" value="1"/>
</dbReference>
<dbReference type="EnsemblProtists" id="HpaT807732">
    <property type="protein sequence ID" value="HpaP807732"/>
    <property type="gene ID" value="HpaG807732"/>
</dbReference>
<dbReference type="PANTHER" id="PTHR11122">
    <property type="entry name" value="APOSPORY-ASSOCIATED PROTEIN C-RELATED"/>
    <property type="match status" value="1"/>
</dbReference>
<accession>M4BMU5</accession>
<dbReference type="EMBL" id="JH598432">
    <property type="status" value="NOT_ANNOTATED_CDS"/>
    <property type="molecule type" value="Genomic_DNA"/>
</dbReference>
<evidence type="ECO:0000313" key="8">
    <source>
        <dbReference type="Proteomes" id="UP000011713"/>
    </source>
</evidence>
<reference evidence="8" key="1">
    <citation type="journal article" date="2010" name="Science">
        <title>Signatures of adaptation to obligate biotrophy in the Hyaloperonospora arabidopsidis genome.</title>
        <authorList>
            <person name="Baxter L."/>
            <person name="Tripathy S."/>
            <person name="Ishaque N."/>
            <person name="Boot N."/>
            <person name="Cabral A."/>
            <person name="Kemen E."/>
            <person name="Thines M."/>
            <person name="Ah-Fong A."/>
            <person name="Anderson R."/>
            <person name="Badejoko W."/>
            <person name="Bittner-Eddy P."/>
            <person name="Boore J.L."/>
            <person name="Chibucos M.C."/>
            <person name="Coates M."/>
            <person name="Dehal P."/>
            <person name="Delehaunty K."/>
            <person name="Dong S."/>
            <person name="Downton P."/>
            <person name="Dumas B."/>
            <person name="Fabro G."/>
            <person name="Fronick C."/>
            <person name="Fuerstenberg S.I."/>
            <person name="Fulton L."/>
            <person name="Gaulin E."/>
            <person name="Govers F."/>
            <person name="Hughes L."/>
            <person name="Humphray S."/>
            <person name="Jiang R.H."/>
            <person name="Judelson H."/>
            <person name="Kamoun S."/>
            <person name="Kyung K."/>
            <person name="Meijer H."/>
            <person name="Minx P."/>
            <person name="Morris P."/>
            <person name="Nelson J."/>
            <person name="Phuntumart V."/>
            <person name="Qutob D."/>
            <person name="Rehmany A."/>
            <person name="Rougon-Cardoso A."/>
            <person name="Ryden P."/>
            <person name="Torto-Alalibo T."/>
            <person name="Studholme D."/>
            <person name="Wang Y."/>
            <person name="Win J."/>
            <person name="Wood J."/>
            <person name="Clifton S.W."/>
            <person name="Rogers J."/>
            <person name="Van den Ackerveken G."/>
            <person name="Jones J.D."/>
            <person name="McDowell J.M."/>
            <person name="Beynon J."/>
            <person name="Tyler B.M."/>
        </authorList>
    </citation>
    <scope>NUCLEOTIDE SEQUENCE [LARGE SCALE GENOMIC DNA]</scope>
    <source>
        <strain evidence="8">Emoy2</strain>
    </source>
</reference>
<dbReference type="VEuPathDB" id="FungiDB:HpaG807732"/>
<dbReference type="InterPro" id="IPR008183">
    <property type="entry name" value="Aldose_1/G6P_1-epimerase"/>
</dbReference>
<dbReference type="Gene3D" id="2.70.98.10">
    <property type="match status" value="1"/>
</dbReference>
<dbReference type="PANTHER" id="PTHR11122:SF13">
    <property type="entry name" value="GLUCOSE-6-PHOSPHATE 1-EPIMERASE"/>
    <property type="match status" value="1"/>
</dbReference>
<dbReference type="PIRSF" id="PIRSF016020">
    <property type="entry name" value="PHexose_mutarotase"/>
    <property type="match status" value="1"/>
</dbReference>
<dbReference type="SUPFAM" id="SSF74650">
    <property type="entry name" value="Galactose mutarotase-like"/>
    <property type="match status" value="1"/>
</dbReference>
<dbReference type="InterPro" id="IPR025532">
    <property type="entry name" value="G6P_1-epimerase"/>
</dbReference>
<sequence>MAHPSGSTVEIALFGAHVISFTTANHPDQDVLFMSKESVMDGVKPLSGGIPIVFPNFGSSVGFKAPGHGFARTTKWSVVSVIPSKNEIINSVATFRMESSDATRGMWHFEFELEYEVMLSSDCIQTTLTVHNTDSKAIEFHALLHNYIHTNDHLKHGVKISGLQGVHYFDQLTKTNNTETRESFPITKEIDNIYKNVKTDVAAYIEGDKYDQVVAVLKIGSVVGGGHIPVYTDTDCVIWNPGKVRAKGTEDFGDEEYRYMVAIEPGRVSEYQVLAPGMVYQLNQVISVSEAATK</sequence>
<dbReference type="InParanoid" id="M4BMU5"/>
<dbReference type="EC" id="5.1.3.15" evidence="3 5"/>
<dbReference type="GO" id="GO:0005975">
    <property type="term" value="P:carbohydrate metabolic process"/>
    <property type="evidence" value="ECO:0007669"/>
    <property type="project" value="InterPro"/>
</dbReference>
<dbReference type="HOGENOM" id="CLU_048345_1_0_1"/>
<keyword evidence="8" id="KW-1185">Reference proteome</keyword>
<dbReference type="eggNOG" id="KOG1594">
    <property type="taxonomic scope" value="Eukaryota"/>
</dbReference>
<dbReference type="CDD" id="cd09020">
    <property type="entry name" value="D-hex-6-P-epi_like"/>
    <property type="match status" value="1"/>
</dbReference>
<evidence type="ECO:0000256" key="3">
    <source>
        <dbReference type="ARBA" id="ARBA00012083"/>
    </source>
</evidence>
<evidence type="ECO:0000256" key="5">
    <source>
        <dbReference type="PIRNR" id="PIRNR016020"/>
    </source>
</evidence>
<dbReference type="GO" id="GO:0005737">
    <property type="term" value="C:cytoplasm"/>
    <property type="evidence" value="ECO:0007669"/>
    <property type="project" value="TreeGrafter"/>
</dbReference>
<evidence type="ECO:0000313" key="7">
    <source>
        <dbReference type="EnsemblProtists" id="HpaP807732"/>
    </source>
</evidence>
<name>M4BMU5_HYAAE</name>
<keyword evidence="4 5" id="KW-0413">Isomerase</keyword>
<protein>
    <recommendedName>
        <fullName evidence="3 5">glucose-6-phosphate 1-epimerase</fullName>
        <ecNumber evidence="3 5">5.1.3.15</ecNumber>
    </recommendedName>
</protein>
<dbReference type="GO" id="GO:0030246">
    <property type="term" value="F:carbohydrate binding"/>
    <property type="evidence" value="ECO:0007669"/>
    <property type="project" value="UniProtKB-UniRule"/>
</dbReference>
<dbReference type="InterPro" id="IPR011013">
    <property type="entry name" value="Gal_mutarotase_sf_dom"/>
</dbReference>
<evidence type="ECO:0000256" key="6">
    <source>
        <dbReference type="PIRSR" id="PIRSR016020-1"/>
    </source>
</evidence>
<reference evidence="7" key="2">
    <citation type="submission" date="2015-06" db="UniProtKB">
        <authorList>
            <consortium name="EnsemblProtists"/>
        </authorList>
    </citation>
    <scope>IDENTIFICATION</scope>
    <source>
        <strain evidence="7">Emoy2</strain>
    </source>
</reference>
<dbReference type="InterPro" id="IPR014718">
    <property type="entry name" value="GH-type_carb-bd"/>
</dbReference>
<dbReference type="OMA" id="CVTIHSE"/>
<feature type="active site" evidence="6">
    <location>
        <position position="145"/>
    </location>
</feature>
<dbReference type="STRING" id="559515.M4BMU5"/>
<dbReference type="AlphaFoldDB" id="M4BMU5"/>
<dbReference type="Proteomes" id="UP000011713">
    <property type="component" value="Unassembled WGS sequence"/>
</dbReference>
<evidence type="ECO:0000256" key="2">
    <source>
        <dbReference type="ARBA" id="ARBA00005866"/>
    </source>
</evidence>
<proteinExistence type="inferred from homology"/>
<comment type="similarity">
    <text evidence="2 5">Belongs to the glucose-6-phosphate 1-epimerase family.</text>
</comment>